<dbReference type="InterPro" id="IPR050535">
    <property type="entry name" value="DNA_Repair-Maintenance_Comp"/>
</dbReference>
<evidence type="ECO:0000256" key="6">
    <source>
        <dbReference type="ARBA" id="ARBA00022839"/>
    </source>
</evidence>
<dbReference type="CDD" id="cd00840">
    <property type="entry name" value="MPP_Mre11_N"/>
    <property type="match status" value="1"/>
</dbReference>
<comment type="caution">
    <text evidence="11">The sequence shown here is derived from an EMBL/GenBank/DDBJ whole genome shotgun (WGS) entry which is preliminary data.</text>
</comment>
<dbReference type="SUPFAM" id="SSF56300">
    <property type="entry name" value="Metallo-dependent phosphatases"/>
    <property type="match status" value="1"/>
</dbReference>
<dbReference type="Pfam" id="PF00149">
    <property type="entry name" value="Metallophos"/>
    <property type="match status" value="1"/>
</dbReference>
<dbReference type="EMBL" id="JBHSAO010000001">
    <property type="protein sequence ID" value="MFC4022463.1"/>
    <property type="molecule type" value="Genomic_DNA"/>
</dbReference>
<dbReference type="GO" id="GO:0004527">
    <property type="term" value="F:exonuclease activity"/>
    <property type="evidence" value="ECO:0007669"/>
    <property type="project" value="UniProtKB-KW"/>
</dbReference>
<name>A0ABV8GSB5_9BACI</name>
<organism evidence="11 12">
    <name type="scientific">Oceanobacillus longus</name>
    <dbReference type="NCBI Taxonomy" id="930120"/>
    <lineage>
        <taxon>Bacteria</taxon>
        <taxon>Bacillati</taxon>
        <taxon>Bacillota</taxon>
        <taxon>Bacilli</taxon>
        <taxon>Bacillales</taxon>
        <taxon>Bacillaceae</taxon>
        <taxon>Oceanobacillus</taxon>
    </lineage>
</organism>
<evidence type="ECO:0000313" key="11">
    <source>
        <dbReference type="EMBL" id="MFC4022463.1"/>
    </source>
</evidence>
<dbReference type="PANTHER" id="PTHR30337:SF0">
    <property type="entry name" value="NUCLEASE SBCCD SUBUNIT D"/>
    <property type="match status" value="1"/>
</dbReference>
<dbReference type="InterPro" id="IPR004593">
    <property type="entry name" value="SbcD"/>
</dbReference>
<accession>A0ABV8GSB5</accession>
<dbReference type="PANTHER" id="PTHR30337">
    <property type="entry name" value="COMPONENT OF ATP-DEPENDENT DSDNA EXONUCLEASE"/>
    <property type="match status" value="1"/>
</dbReference>
<keyword evidence="4 8" id="KW-0540">Nuclease</keyword>
<keyword evidence="12" id="KW-1185">Reference proteome</keyword>
<feature type="domain" description="Nuclease SbcCD subunit D C-terminal" evidence="10">
    <location>
        <begin position="272"/>
        <end position="357"/>
    </location>
</feature>
<proteinExistence type="inferred from homology"/>
<evidence type="ECO:0000256" key="3">
    <source>
        <dbReference type="ARBA" id="ARBA00013365"/>
    </source>
</evidence>
<feature type="domain" description="Calcineurin-like phosphoesterase" evidence="9">
    <location>
        <begin position="1"/>
        <end position="221"/>
    </location>
</feature>
<dbReference type="Proteomes" id="UP001595772">
    <property type="component" value="Unassembled WGS sequence"/>
</dbReference>
<evidence type="ECO:0000256" key="8">
    <source>
        <dbReference type="RuleBase" id="RU363069"/>
    </source>
</evidence>
<evidence type="ECO:0000256" key="7">
    <source>
        <dbReference type="ARBA" id="ARBA00023172"/>
    </source>
</evidence>
<comment type="function">
    <text evidence="8">SbcCD cleaves DNA hairpin structures. These structures can inhibit DNA replication and are intermediates in certain DNA recombination reactions. The complex acts as a 3'-&gt;5' double strand exonuclease that can open hairpins. It also has a 5' single-strand endonuclease activity.</text>
</comment>
<dbReference type="InterPro" id="IPR029052">
    <property type="entry name" value="Metallo-depent_PP-like"/>
</dbReference>
<keyword evidence="5 8" id="KW-0378">Hydrolase</keyword>
<evidence type="ECO:0000259" key="10">
    <source>
        <dbReference type="Pfam" id="PF12320"/>
    </source>
</evidence>
<comment type="similarity">
    <text evidence="1 8">Belongs to the SbcD family.</text>
</comment>
<keyword evidence="7 8" id="KW-0233">DNA recombination</keyword>
<evidence type="ECO:0000256" key="5">
    <source>
        <dbReference type="ARBA" id="ARBA00022801"/>
    </source>
</evidence>
<keyword evidence="8" id="KW-0235">DNA replication</keyword>
<keyword evidence="8" id="KW-0255">Endonuclease</keyword>
<gene>
    <name evidence="8" type="primary">sbcD</name>
    <name evidence="11" type="ORF">ACFOUV_01365</name>
</gene>
<dbReference type="InterPro" id="IPR004843">
    <property type="entry name" value="Calcineurin-like_PHP"/>
</dbReference>
<dbReference type="Pfam" id="PF12320">
    <property type="entry name" value="SbcD_C"/>
    <property type="match status" value="1"/>
</dbReference>
<evidence type="ECO:0000259" key="9">
    <source>
        <dbReference type="Pfam" id="PF00149"/>
    </source>
</evidence>
<dbReference type="Gene3D" id="3.60.21.10">
    <property type="match status" value="1"/>
</dbReference>
<evidence type="ECO:0000256" key="1">
    <source>
        <dbReference type="ARBA" id="ARBA00010555"/>
    </source>
</evidence>
<sequence>MKFFHTADWHLGKLVQGVYMTEEQRYVLKQFIKAVEEEQPDAVIIAGDLYDRAVPPIEAVHLLDEVLETIVLKLKTPVIAVAGNHDSPSRLNFGSSMMRNNGFHIVGNFTGDMKPVILHDEHGEVHFHLIPYCDPSIVRNVLDDEEIRSHNDATKKIVENISKSMDPNSRHVAVGHAFVTPFGEEEENTSDSERPLSIGGAEYVDAHHYKPFHYTALGHLHQAHYVQNEKVRYSGSILKYSISEEHHKKGFHIVEMDAEGTITLQKRLLKPRRDIRTVESSLEDILTHPINEDYVFVKLLDETPVLSPMEKVKSVYPNAMHVERTKYSLSPASKQHETINRSKMSDFELFKAFYKEVKGDDATEEAETIFKEVLNDLLKEANETNVDTKKKEVLSN</sequence>
<comment type="subunit">
    <text evidence="2 8">Heterodimer of SbcC and SbcD.</text>
</comment>
<reference evidence="12" key="1">
    <citation type="journal article" date="2019" name="Int. J. Syst. Evol. Microbiol.">
        <title>The Global Catalogue of Microorganisms (GCM) 10K type strain sequencing project: providing services to taxonomists for standard genome sequencing and annotation.</title>
        <authorList>
            <consortium name="The Broad Institute Genomics Platform"/>
            <consortium name="The Broad Institute Genome Sequencing Center for Infectious Disease"/>
            <person name="Wu L."/>
            <person name="Ma J."/>
        </authorList>
    </citation>
    <scope>NUCLEOTIDE SEQUENCE [LARGE SCALE GENOMIC DNA]</scope>
    <source>
        <strain evidence="12">IBRC-M 10703</strain>
    </source>
</reference>
<protein>
    <recommendedName>
        <fullName evidence="3 8">Nuclease SbcCD subunit D</fullName>
    </recommendedName>
</protein>
<evidence type="ECO:0000256" key="4">
    <source>
        <dbReference type="ARBA" id="ARBA00022722"/>
    </source>
</evidence>
<evidence type="ECO:0000313" key="12">
    <source>
        <dbReference type="Proteomes" id="UP001595772"/>
    </source>
</evidence>
<keyword evidence="6 8" id="KW-0269">Exonuclease</keyword>
<dbReference type="RefSeq" id="WP_379494975.1">
    <property type="nucleotide sequence ID" value="NZ_JBHSAO010000001.1"/>
</dbReference>
<dbReference type="InterPro" id="IPR041796">
    <property type="entry name" value="Mre11_N"/>
</dbReference>
<dbReference type="InterPro" id="IPR026843">
    <property type="entry name" value="SbcD_C"/>
</dbReference>
<evidence type="ECO:0000256" key="2">
    <source>
        <dbReference type="ARBA" id="ARBA00011322"/>
    </source>
</evidence>
<dbReference type="NCBIfam" id="TIGR00619">
    <property type="entry name" value="sbcd"/>
    <property type="match status" value="1"/>
</dbReference>